<dbReference type="OrthoDB" id="9806180at2"/>
<evidence type="ECO:0000313" key="5">
    <source>
        <dbReference type="Proteomes" id="UP000054698"/>
    </source>
</evidence>
<dbReference type="InterPro" id="IPR050300">
    <property type="entry name" value="GDXG_lipolytic_enzyme"/>
</dbReference>
<dbReference type="EC" id="3.1.1.-" evidence="4"/>
<dbReference type="Pfam" id="PF07859">
    <property type="entry name" value="Abhydrolase_3"/>
    <property type="match status" value="1"/>
</dbReference>
<feature type="domain" description="Alpha/beta hydrolase fold-3" evidence="2">
    <location>
        <begin position="83"/>
        <end position="291"/>
    </location>
</feature>
<evidence type="ECO:0000256" key="1">
    <source>
        <dbReference type="ARBA" id="ARBA00022801"/>
    </source>
</evidence>
<organism evidence="3 5">
    <name type="scientific">Legionella feeleii</name>
    <dbReference type="NCBI Taxonomy" id="453"/>
    <lineage>
        <taxon>Bacteria</taxon>
        <taxon>Pseudomonadati</taxon>
        <taxon>Pseudomonadota</taxon>
        <taxon>Gammaproteobacteria</taxon>
        <taxon>Legionellales</taxon>
        <taxon>Legionellaceae</taxon>
        <taxon>Legionella</taxon>
    </lineage>
</organism>
<reference evidence="3 5" key="1">
    <citation type="submission" date="2015-11" db="EMBL/GenBank/DDBJ databases">
        <title>Genomic analysis of 38 Legionella species identifies large and diverse effector repertoires.</title>
        <authorList>
            <person name="Burstein D."/>
            <person name="Amaro F."/>
            <person name="Zusman T."/>
            <person name="Lifshitz Z."/>
            <person name="Cohen O."/>
            <person name="Gilbert J.A."/>
            <person name="Pupko T."/>
            <person name="Shuman H.A."/>
            <person name="Segal G."/>
        </authorList>
    </citation>
    <scope>NUCLEOTIDE SEQUENCE [LARGE SCALE GENOMIC DNA]</scope>
    <source>
        <strain evidence="3 5">WO-44C</strain>
    </source>
</reference>
<evidence type="ECO:0000313" key="4">
    <source>
        <dbReference type="EMBL" id="SPX62804.1"/>
    </source>
</evidence>
<reference evidence="4 6" key="2">
    <citation type="submission" date="2018-06" db="EMBL/GenBank/DDBJ databases">
        <authorList>
            <consortium name="Pathogen Informatics"/>
            <person name="Doyle S."/>
        </authorList>
    </citation>
    <scope>NUCLEOTIDE SEQUENCE [LARGE SCALE GENOMIC DNA]</scope>
    <source>
        <strain evidence="4 6">NCTC12022</strain>
    </source>
</reference>
<dbReference type="RefSeq" id="WP_058445407.1">
    <property type="nucleotide sequence ID" value="NZ_CAAAHT010000045.1"/>
</dbReference>
<proteinExistence type="predicted"/>
<protein>
    <submittedName>
        <fullName evidence="3 4">Lipase</fullName>
        <ecNumber evidence="4">3.1.1.-</ecNumber>
    </submittedName>
</protein>
<evidence type="ECO:0000313" key="6">
    <source>
        <dbReference type="Proteomes" id="UP000251942"/>
    </source>
</evidence>
<dbReference type="EMBL" id="LNYB01000064">
    <property type="protein sequence ID" value="KTC98731.1"/>
    <property type="molecule type" value="Genomic_DNA"/>
</dbReference>
<accession>A0A0W0TTJ0</accession>
<dbReference type="SUPFAM" id="SSF53474">
    <property type="entry name" value="alpha/beta-Hydrolases"/>
    <property type="match status" value="1"/>
</dbReference>
<dbReference type="PANTHER" id="PTHR48081">
    <property type="entry name" value="AB HYDROLASE SUPERFAMILY PROTEIN C4A8.06C"/>
    <property type="match status" value="1"/>
</dbReference>
<dbReference type="InterPro" id="IPR029058">
    <property type="entry name" value="AB_hydrolase_fold"/>
</dbReference>
<keyword evidence="5" id="KW-1185">Reference proteome</keyword>
<dbReference type="GO" id="GO:0016787">
    <property type="term" value="F:hydrolase activity"/>
    <property type="evidence" value="ECO:0007669"/>
    <property type="project" value="UniProtKB-KW"/>
</dbReference>
<evidence type="ECO:0000259" key="2">
    <source>
        <dbReference type="Pfam" id="PF07859"/>
    </source>
</evidence>
<keyword evidence="1 4" id="KW-0378">Hydrolase</keyword>
<dbReference type="EMBL" id="UASS01000040">
    <property type="protein sequence ID" value="SPX62804.1"/>
    <property type="molecule type" value="Genomic_DNA"/>
</dbReference>
<evidence type="ECO:0000313" key="3">
    <source>
        <dbReference type="EMBL" id="KTC98731.1"/>
    </source>
</evidence>
<dbReference type="InterPro" id="IPR013094">
    <property type="entry name" value="AB_hydrolase_3"/>
</dbReference>
<dbReference type="STRING" id="453.Lfee_1481"/>
<dbReference type="PATRIC" id="fig|453.4.peg.1621"/>
<gene>
    <name evidence="4" type="primary">aes</name>
    <name evidence="3" type="ORF">Lfee_1481</name>
    <name evidence="4" type="ORF">NCTC12022_03572</name>
</gene>
<dbReference type="AlphaFoldDB" id="A0A0W0TTJ0"/>
<dbReference type="Proteomes" id="UP000054698">
    <property type="component" value="Unassembled WGS sequence"/>
</dbReference>
<dbReference type="PANTHER" id="PTHR48081:SF8">
    <property type="entry name" value="ALPHA_BETA HYDROLASE FOLD-3 DOMAIN-CONTAINING PROTEIN-RELATED"/>
    <property type="match status" value="1"/>
</dbReference>
<dbReference type="Proteomes" id="UP000251942">
    <property type="component" value="Unassembled WGS sequence"/>
</dbReference>
<dbReference type="Gene3D" id="3.40.50.1820">
    <property type="entry name" value="alpha/beta hydrolase"/>
    <property type="match status" value="1"/>
</dbReference>
<sequence>MDLNKRIEPKTWAFVEKIQKAGGKPLYDLPVSEGRAIFDKLQELKSEKPDVDIEDHTLPVGPKGNVSIRIVRPKGAKETLPVLMYYHGAGWVFGDYQTHGRLVRELAVGSHAAVVFVNYSLAPEEQYPTQIEEAYAATKYVAENGKKFNLDTSRFAVAGDSVGGNMTIVMTLLAKERGGPKIDYQVLIYPVTDANFENGSYKEFSEGPWLTKKAMEWFWDNYLPNKEKRKEITACPLKASIEQLKGLPPALVINGECDVLRDEGEAYAHNLNAAGVTVTGIRHHGTIHDFLMINDIADTPACRNAVETINAHLCNVFNHKKK</sequence>
<name>A0A0W0TTJ0_9GAMM</name>